<protein>
    <submittedName>
        <fullName evidence="1">Retrovirus-related Pol polyprotein</fullName>
    </submittedName>
</protein>
<accession>A0A6G0YAW3</accession>
<dbReference type="EMBL" id="VUJU01005033">
    <property type="protein sequence ID" value="KAF0752489.1"/>
    <property type="molecule type" value="Genomic_DNA"/>
</dbReference>
<gene>
    <name evidence="1" type="ORF">FWK35_00014888</name>
</gene>
<comment type="caution">
    <text evidence="1">The sequence shown here is derived from an EMBL/GenBank/DDBJ whole genome shotgun (WGS) entry which is preliminary data.</text>
</comment>
<evidence type="ECO:0000313" key="2">
    <source>
        <dbReference type="Proteomes" id="UP000478052"/>
    </source>
</evidence>
<proteinExistence type="predicted"/>
<dbReference type="OrthoDB" id="115435at2759"/>
<keyword evidence="2" id="KW-1185">Reference proteome</keyword>
<sequence length="100" mass="11552">MTTFKHQIPPNLLTNIKIGTNIGALDEQSVIYTVDRTEYYIKKNNLLTINKPNNDVCDNRDLNCAKVEECEIKLSLKDPVFQAPHRVSPKQRKKLKKSNR</sequence>
<name>A0A6G0YAW3_APHCR</name>
<dbReference type="Proteomes" id="UP000478052">
    <property type="component" value="Unassembled WGS sequence"/>
</dbReference>
<organism evidence="1 2">
    <name type="scientific">Aphis craccivora</name>
    <name type="common">Cowpea aphid</name>
    <dbReference type="NCBI Taxonomy" id="307492"/>
    <lineage>
        <taxon>Eukaryota</taxon>
        <taxon>Metazoa</taxon>
        <taxon>Ecdysozoa</taxon>
        <taxon>Arthropoda</taxon>
        <taxon>Hexapoda</taxon>
        <taxon>Insecta</taxon>
        <taxon>Pterygota</taxon>
        <taxon>Neoptera</taxon>
        <taxon>Paraneoptera</taxon>
        <taxon>Hemiptera</taxon>
        <taxon>Sternorrhyncha</taxon>
        <taxon>Aphidomorpha</taxon>
        <taxon>Aphidoidea</taxon>
        <taxon>Aphididae</taxon>
        <taxon>Aphidini</taxon>
        <taxon>Aphis</taxon>
        <taxon>Aphis</taxon>
    </lineage>
</organism>
<dbReference type="AlphaFoldDB" id="A0A6G0YAW3"/>
<reference evidence="1 2" key="1">
    <citation type="submission" date="2019-08" db="EMBL/GenBank/DDBJ databases">
        <title>Whole genome of Aphis craccivora.</title>
        <authorList>
            <person name="Voronova N.V."/>
            <person name="Shulinski R.S."/>
            <person name="Bandarenka Y.V."/>
            <person name="Zhorov D.G."/>
            <person name="Warner D."/>
        </authorList>
    </citation>
    <scope>NUCLEOTIDE SEQUENCE [LARGE SCALE GENOMIC DNA]</scope>
    <source>
        <strain evidence="1">180601</strain>
        <tissue evidence="1">Whole Body</tissue>
    </source>
</reference>
<evidence type="ECO:0000313" key="1">
    <source>
        <dbReference type="EMBL" id="KAF0752489.1"/>
    </source>
</evidence>